<feature type="transmembrane region" description="Helical" evidence="6">
    <location>
        <begin position="205"/>
        <end position="226"/>
    </location>
</feature>
<dbReference type="PANTHER" id="PTHR37821:SF1">
    <property type="entry name" value="AMINO ACID TRANSPORTER YUIF-RELATED"/>
    <property type="match status" value="1"/>
</dbReference>
<feature type="transmembrane region" description="Helical" evidence="6">
    <location>
        <begin position="159"/>
        <end position="185"/>
    </location>
</feature>
<evidence type="ECO:0000259" key="7">
    <source>
        <dbReference type="Pfam" id="PF03553"/>
    </source>
</evidence>
<dbReference type="InterPro" id="IPR018461">
    <property type="entry name" value="Na/H_Antiport_NhaC-like_C"/>
</dbReference>
<comment type="caution">
    <text evidence="9">The sequence shown here is derived from an EMBL/GenBank/DDBJ whole genome shotgun (WGS) entry which is preliminary data.</text>
</comment>
<keyword evidence="5 6" id="KW-0472">Membrane</keyword>
<keyword evidence="3 6" id="KW-0812">Transmembrane</keyword>
<feature type="transmembrane region" description="Helical" evidence="6">
    <location>
        <begin position="437"/>
        <end position="455"/>
    </location>
</feature>
<feature type="transmembrane region" description="Helical" evidence="6">
    <location>
        <begin position="114"/>
        <end position="147"/>
    </location>
</feature>
<feature type="domain" description="Na+/H+ antiporter NhaC-like C-terminal" evidence="7">
    <location>
        <begin position="163"/>
        <end position="446"/>
    </location>
</feature>
<evidence type="ECO:0000256" key="6">
    <source>
        <dbReference type="SAM" id="Phobius"/>
    </source>
</evidence>
<evidence type="ECO:0000256" key="1">
    <source>
        <dbReference type="ARBA" id="ARBA00004651"/>
    </source>
</evidence>
<keyword evidence="2" id="KW-1003">Cell membrane</keyword>
<sequence length="456" mass="47792">MLLTNPVVFSILVMTVLCLLRFNILLSILISALVAGIMYKHGFAGFEYGLGAGLTGFLKALSETTSTLITGMKGNLETSLSYILLGALATAIAHTNLTAILINAISKTLSSNRIIFILSIAFIACLSQNLIPVHIAFIPILIPPLLVLMNKIGIDRRAVACALTFGLKAPYVSLSVGFGLIFHSILKKELENNGINVNISDIGNVMWIGGFSMLIGLLLAVFVFYAKKRVYKDTAYEVQELDELKHVANLKMTRKEWAVLGGAIVAFSVQILTSSMPLGALLGLVVMIALGGIEYKKVDKMMDGGLAMMGFIAFIMLVAAGFGSVLRESGGINELVTAASALAGGKLGGALLMLFIGLLITIGIGTSFGTIPIIASIYVPLSVNLGFSPAAIILLVGIAAALGDAGSPASDSTLGPTSGLNADGQHDHIYDTCVPTFVFFNIPLIIGGAIGAILLS</sequence>
<evidence type="ECO:0000256" key="5">
    <source>
        <dbReference type="ARBA" id="ARBA00023136"/>
    </source>
</evidence>
<feature type="domain" description="Putative Na+/H+ antiporter N-terminal" evidence="8">
    <location>
        <begin position="5"/>
        <end position="108"/>
    </location>
</feature>
<feature type="transmembrane region" description="Helical" evidence="6">
    <location>
        <begin position="347"/>
        <end position="369"/>
    </location>
</feature>
<reference evidence="9 10" key="1">
    <citation type="submission" date="2021-04" db="EMBL/GenBank/DDBJ databases">
        <title>Molecular and phenotypic characterization and identification of bacterial isolates recovered from the Anatolian ground squirrels (Spermophilus xanthoprymnus) and which have the potential to form a new species in the Campylobacter genus.</title>
        <authorList>
            <person name="Aydin F."/>
            <person name="Abay S."/>
            <person name="Kayman T."/>
            <person name="Karakaya E."/>
            <person name="Mustak H.K."/>
            <person name="Mustak I.B."/>
            <person name="Bilgin N."/>
            <person name="Duzler A."/>
            <person name="Sahin O."/>
            <person name="Guran O."/>
            <person name="Saticioglu I.B."/>
        </authorList>
    </citation>
    <scope>NUCLEOTIDE SEQUENCE [LARGE SCALE GENOMIC DNA]</scope>
    <source>
        <strain evidence="10">faydin-G24</strain>
    </source>
</reference>
<evidence type="ECO:0000259" key="8">
    <source>
        <dbReference type="Pfam" id="PF13726"/>
    </source>
</evidence>
<evidence type="ECO:0000313" key="10">
    <source>
        <dbReference type="Proteomes" id="UP000682951"/>
    </source>
</evidence>
<feature type="transmembrane region" description="Helical" evidence="6">
    <location>
        <begin position="82"/>
        <end position="102"/>
    </location>
</feature>
<proteinExistence type="predicted"/>
<accession>A0ABS5HJS5</accession>
<dbReference type="Pfam" id="PF03553">
    <property type="entry name" value="Na_H_antiporter"/>
    <property type="match status" value="1"/>
</dbReference>
<dbReference type="RefSeq" id="WP_212142381.1">
    <property type="nucleotide sequence ID" value="NZ_JAGSSW010000008.1"/>
</dbReference>
<comment type="subcellular location">
    <subcellularLocation>
        <location evidence="1">Cell membrane</location>
        <topology evidence="1">Multi-pass membrane protein</topology>
    </subcellularLocation>
</comment>
<dbReference type="Pfam" id="PF13726">
    <property type="entry name" value="Na_H_antiport_2"/>
    <property type="match status" value="1"/>
</dbReference>
<feature type="transmembrane region" description="Helical" evidence="6">
    <location>
        <begin position="307"/>
        <end position="327"/>
    </location>
</feature>
<evidence type="ECO:0000256" key="4">
    <source>
        <dbReference type="ARBA" id="ARBA00022989"/>
    </source>
</evidence>
<name>A0ABS5HJS5_9BACT</name>
<feature type="transmembrane region" description="Helical" evidence="6">
    <location>
        <begin position="381"/>
        <end position="402"/>
    </location>
</feature>
<dbReference type="InterPro" id="IPR032813">
    <property type="entry name" value="Na_H_antiport_N"/>
</dbReference>
<evidence type="ECO:0000313" key="9">
    <source>
        <dbReference type="EMBL" id="MBR8464515.1"/>
    </source>
</evidence>
<keyword evidence="4 6" id="KW-1133">Transmembrane helix</keyword>
<feature type="transmembrane region" description="Helical" evidence="6">
    <location>
        <begin position="257"/>
        <end position="272"/>
    </location>
</feature>
<evidence type="ECO:0000256" key="2">
    <source>
        <dbReference type="ARBA" id="ARBA00022475"/>
    </source>
</evidence>
<keyword evidence="10" id="KW-1185">Reference proteome</keyword>
<dbReference type="InterPro" id="IPR052576">
    <property type="entry name" value="AA_Transporter-Related"/>
</dbReference>
<gene>
    <name evidence="9" type="ORF">KDD93_08060</name>
</gene>
<evidence type="ECO:0000256" key="3">
    <source>
        <dbReference type="ARBA" id="ARBA00022692"/>
    </source>
</evidence>
<feature type="transmembrane region" description="Helical" evidence="6">
    <location>
        <begin position="278"/>
        <end position="295"/>
    </location>
</feature>
<dbReference type="Proteomes" id="UP000682951">
    <property type="component" value="Unassembled WGS sequence"/>
</dbReference>
<dbReference type="PANTHER" id="PTHR37821">
    <property type="entry name" value="AMINO ACID TRANSPORTER YUIF-RELATED"/>
    <property type="match status" value="1"/>
</dbReference>
<organism evidence="9 10">
    <name type="scientific">Campylobacter anatolicus</name>
    <dbReference type="NCBI Taxonomy" id="2829105"/>
    <lineage>
        <taxon>Bacteria</taxon>
        <taxon>Pseudomonadati</taxon>
        <taxon>Campylobacterota</taxon>
        <taxon>Epsilonproteobacteria</taxon>
        <taxon>Campylobacterales</taxon>
        <taxon>Campylobacteraceae</taxon>
        <taxon>Campylobacter</taxon>
    </lineage>
</organism>
<protein>
    <submittedName>
        <fullName evidence="9">Sodium:proton antiporter</fullName>
    </submittedName>
</protein>
<dbReference type="EMBL" id="JAGSSW010000008">
    <property type="protein sequence ID" value="MBR8464515.1"/>
    <property type="molecule type" value="Genomic_DNA"/>
</dbReference>
<feature type="transmembrane region" description="Helical" evidence="6">
    <location>
        <begin position="7"/>
        <end position="37"/>
    </location>
</feature>